<keyword evidence="2" id="KW-1185">Reference proteome</keyword>
<dbReference type="Proteomes" id="UP001370490">
    <property type="component" value="Unassembled WGS sequence"/>
</dbReference>
<proteinExistence type="predicted"/>
<dbReference type="AlphaFoldDB" id="A0AAN8V334"/>
<sequence>MGMLVVGLVPGRVGWGVAAAVGPEPVVPFRFRYRRVVRTVLLEPKILVCQEDEPSNRLIMWIKFTIRQNFLFDDLRANESLLWGNMDVRLHSYTSMFTFLYKLHGPLTLPVFVSIWMSCTYSKNGCMTRISKVSKEVVNGACASIDMLEPGTHDC</sequence>
<comment type="caution">
    <text evidence="1">The sequence shown here is derived from an EMBL/GenBank/DDBJ whole genome shotgun (WGS) entry which is preliminary data.</text>
</comment>
<organism evidence="1 2">
    <name type="scientific">Dillenia turbinata</name>
    <dbReference type="NCBI Taxonomy" id="194707"/>
    <lineage>
        <taxon>Eukaryota</taxon>
        <taxon>Viridiplantae</taxon>
        <taxon>Streptophyta</taxon>
        <taxon>Embryophyta</taxon>
        <taxon>Tracheophyta</taxon>
        <taxon>Spermatophyta</taxon>
        <taxon>Magnoliopsida</taxon>
        <taxon>eudicotyledons</taxon>
        <taxon>Gunneridae</taxon>
        <taxon>Pentapetalae</taxon>
        <taxon>Dilleniales</taxon>
        <taxon>Dilleniaceae</taxon>
        <taxon>Dillenia</taxon>
    </lineage>
</organism>
<reference evidence="1 2" key="1">
    <citation type="submission" date="2023-12" db="EMBL/GenBank/DDBJ databases">
        <title>A high-quality genome assembly for Dillenia turbinata (Dilleniales).</title>
        <authorList>
            <person name="Chanderbali A."/>
        </authorList>
    </citation>
    <scope>NUCLEOTIDE SEQUENCE [LARGE SCALE GENOMIC DNA]</scope>
    <source>
        <strain evidence="1">LSX21</strain>
        <tissue evidence="1">Leaf</tissue>
    </source>
</reference>
<name>A0AAN8V334_9MAGN</name>
<dbReference type="EMBL" id="JBAMMX010000019">
    <property type="protein sequence ID" value="KAK6922421.1"/>
    <property type="molecule type" value="Genomic_DNA"/>
</dbReference>
<protein>
    <submittedName>
        <fullName evidence="1">Uncharacterized protein</fullName>
    </submittedName>
</protein>
<accession>A0AAN8V334</accession>
<evidence type="ECO:0000313" key="2">
    <source>
        <dbReference type="Proteomes" id="UP001370490"/>
    </source>
</evidence>
<evidence type="ECO:0000313" key="1">
    <source>
        <dbReference type="EMBL" id="KAK6922421.1"/>
    </source>
</evidence>
<gene>
    <name evidence="1" type="ORF">RJ641_012928</name>
</gene>